<dbReference type="AlphaFoldDB" id="A0AA39X562"/>
<keyword evidence="3" id="KW-1185">Reference proteome</keyword>
<evidence type="ECO:0000313" key="2">
    <source>
        <dbReference type="EMBL" id="KAK0627496.1"/>
    </source>
</evidence>
<dbReference type="Proteomes" id="UP001175000">
    <property type="component" value="Unassembled WGS sequence"/>
</dbReference>
<evidence type="ECO:0000313" key="3">
    <source>
        <dbReference type="Proteomes" id="UP001175000"/>
    </source>
</evidence>
<protein>
    <submittedName>
        <fullName evidence="2">Uncharacterized protein</fullName>
    </submittedName>
</protein>
<proteinExistence type="predicted"/>
<comment type="caution">
    <text evidence="2">The sequence shown here is derived from an EMBL/GenBank/DDBJ whole genome shotgun (WGS) entry which is preliminary data.</text>
</comment>
<sequence>MHVPLPSNASTMRHLPLAAALMKWARDRPGADSCMLRWQVLEIPNQSPSQTRCALPAGLERAINLMLRTDLHLISSCLRGRRGTEWRAFRRETERKGGVNRRLASGPGGAQEEASSLGEGSRSRSAGHYSQASVSKLNIHRGDAVRLPALGPIDLTCSATAEQSHADTQDLLSLLRLTWSAPVPFVKHVSECEDRSVVSRSQPRGLVEVDTPGSIRRSAEQ</sequence>
<reference evidence="2" key="1">
    <citation type="submission" date="2023-06" db="EMBL/GenBank/DDBJ databases">
        <title>Genome-scale phylogeny and comparative genomics of the fungal order Sordariales.</title>
        <authorList>
            <consortium name="Lawrence Berkeley National Laboratory"/>
            <person name="Hensen N."/>
            <person name="Bonometti L."/>
            <person name="Westerberg I."/>
            <person name="Brannstrom I.O."/>
            <person name="Guillou S."/>
            <person name="Cros-Aarteil S."/>
            <person name="Calhoun S."/>
            <person name="Haridas S."/>
            <person name="Kuo A."/>
            <person name="Mondo S."/>
            <person name="Pangilinan J."/>
            <person name="Riley R."/>
            <person name="Labutti K."/>
            <person name="Andreopoulos B."/>
            <person name="Lipzen A."/>
            <person name="Chen C."/>
            <person name="Yanf M."/>
            <person name="Daum C."/>
            <person name="Ng V."/>
            <person name="Clum A."/>
            <person name="Steindorff A."/>
            <person name="Ohm R."/>
            <person name="Martin F."/>
            <person name="Silar P."/>
            <person name="Natvig D."/>
            <person name="Lalanne C."/>
            <person name="Gautier V."/>
            <person name="Ament-Velasquez S.L."/>
            <person name="Kruys A."/>
            <person name="Hutchinson M.I."/>
            <person name="Powell A.J."/>
            <person name="Barry K."/>
            <person name="Miller A.N."/>
            <person name="Grigoriev I.V."/>
            <person name="Debuchy R."/>
            <person name="Gladieux P."/>
            <person name="Thoren M.H."/>
            <person name="Johannesson H."/>
        </authorList>
    </citation>
    <scope>NUCLEOTIDE SEQUENCE</scope>
    <source>
        <strain evidence="2">CBS 606.72</strain>
    </source>
</reference>
<accession>A0AA39X562</accession>
<feature type="region of interest" description="Disordered" evidence="1">
    <location>
        <begin position="198"/>
        <end position="221"/>
    </location>
</feature>
<feature type="region of interest" description="Disordered" evidence="1">
    <location>
        <begin position="93"/>
        <end position="129"/>
    </location>
</feature>
<evidence type="ECO:0000256" key="1">
    <source>
        <dbReference type="SAM" id="MobiDB-lite"/>
    </source>
</evidence>
<gene>
    <name evidence="2" type="ORF">B0T14DRAFT_137281</name>
</gene>
<dbReference type="EMBL" id="JAULSU010000002">
    <property type="protein sequence ID" value="KAK0627496.1"/>
    <property type="molecule type" value="Genomic_DNA"/>
</dbReference>
<name>A0AA39X562_9PEZI</name>
<organism evidence="2 3">
    <name type="scientific">Immersiella caudata</name>
    <dbReference type="NCBI Taxonomy" id="314043"/>
    <lineage>
        <taxon>Eukaryota</taxon>
        <taxon>Fungi</taxon>
        <taxon>Dikarya</taxon>
        <taxon>Ascomycota</taxon>
        <taxon>Pezizomycotina</taxon>
        <taxon>Sordariomycetes</taxon>
        <taxon>Sordariomycetidae</taxon>
        <taxon>Sordariales</taxon>
        <taxon>Lasiosphaeriaceae</taxon>
        <taxon>Immersiella</taxon>
    </lineage>
</organism>